<dbReference type="Gene3D" id="2.60.120.10">
    <property type="entry name" value="Jelly Rolls"/>
    <property type="match status" value="1"/>
</dbReference>
<evidence type="ECO:0000256" key="1">
    <source>
        <dbReference type="ARBA" id="ARBA00023125"/>
    </source>
</evidence>
<feature type="domain" description="HTH cro/C1-type" evidence="2">
    <location>
        <begin position="9"/>
        <end position="63"/>
    </location>
</feature>
<reference evidence="3 4" key="2">
    <citation type="submission" date="2008-10" db="EMBL/GenBank/DDBJ databases">
        <title>Draft genome sequence of Clostridium hiranonis (DSM 13275).</title>
        <authorList>
            <person name="Sudarsanam P."/>
            <person name="Ley R."/>
            <person name="Guruge J."/>
            <person name="Turnbaugh P.J."/>
            <person name="Mahowald M."/>
            <person name="Liep D."/>
            <person name="Gordon J."/>
        </authorList>
    </citation>
    <scope>NUCLEOTIDE SEQUENCE [LARGE SCALE GENOMIC DNA]</scope>
    <source>
        <strain evidence="3 4">DSM 13275</strain>
    </source>
</reference>
<evidence type="ECO:0000259" key="2">
    <source>
        <dbReference type="PROSITE" id="PS50943"/>
    </source>
</evidence>
<keyword evidence="4" id="KW-1185">Reference proteome</keyword>
<dbReference type="GO" id="GO:0003677">
    <property type="term" value="F:DNA binding"/>
    <property type="evidence" value="ECO:0007669"/>
    <property type="project" value="UniProtKB-KW"/>
</dbReference>
<keyword evidence="1" id="KW-0238">DNA-binding</keyword>
<accession>B6G1A4</accession>
<dbReference type="InterPro" id="IPR010982">
    <property type="entry name" value="Lambda_DNA-bd_dom_sf"/>
</dbReference>
<dbReference type="GO" id="GO:0005829">
    <property type="term" value="C:cytosol"/>
    <property type="evidence" value="ECO:0007669"/>
    <property type="project" value="TreeGrafter"/>
</dbReference>
<proteinExistence type="predicted"/>
<dbReference type="InterPro" id="IPR050807">
    <property type="entry name" value="TransReg_Diox_bact_type"/>
</dbReference>
<dbReference type="InterPro" id="IPR011051">
    <property type="entry name" value="RmlC_Cupin_sf"/>
</dbReference>
<dbReference type="eggNOG" id="COG1396">
    <property type="taxonomic scope" value="Bacteria"/>
</dbReference>
<dbReference type="SMART" id="SM00530">
    <property type="entry name" value="HTH_XRE"/>
    <property type="match status" value="1"/>
</dbReference>
<dbReference type="STRING" id="500633.CLOHIR_01910"/>
<dbReference type="Proteomes" id="UP000003178">
    <property type="component" value="Unassembled WGS sequence"/>
</dbReference>
<dbReference type="PANTHER" id="PTHR46797:SF2">
    <property type="entry name" value="TRANSCRIPTIONAL REGULATOR"/>
    <property type="match status" value="1"/>
</dbReference>
<dbReference type="PROSITE" id="PS50943">
    <property type="entry name" value="HTH_CROC1"/>
    <property type="match status" value="1"/>
</dbReference>
<protein>
    <submittedName>
        <fullName evidence="3">Cupin domain protein</fullName>
    </submittedName>
</protein>
<dbReference type="GO" id="GO:0003700">
    <property type="term" value="F:DNA-binding transcription factor activity"/>
    <property type="evidence" value="ECO:0007669"/>
    <property type="project" value="TreeGrafter"/>
</dbReference>
<dbReference type="InterPro" id="IPR013096">
    <property type="entry name" value="Cupin_2"/>
</dbReference>
<sequence>MKMEIGKKIKRLRIEKQLTQEELANRCELSKGFISQLENDLTSPSIATLIDILEILGTNLKEFFNDTESEKIVFVKDDMFETEDEELKYEFKWLVPNSQKNEMEPVIVTIQPGGQYKEEKPHEGEEFGYVLAGSVFLHLGEKKLKVRKGESFYFKPRAKHFLSNEGKTVAKVLWVSTPPTF</sequence>
<evidence type="ECO:0000313" key="4">
    <source>
        <dbReference type="Proteomes" id="UP000003178"/>
    </source>
</evidence>
<reference evidence="3 4" key="1">
    <citation type="submission" date="2008-09" db="EMBL/GenBank/DDBJ databases">
        <authorList>
            <person name="Fulton L."/>
            <person name="Clifton S."/>
            <person name="Fulton B."/>
            <person name="Xu J."/>
            <person name="Minx P."/>
            <person name="Pepin K.H."/>
            <person name="Johnson M."/>
            <person name="Thiruvilangam P."/>
            <person name="Bhonagiri V."/>
            <person name="Nash W.E."/>
            <person name="Mardis E.R."/>
            <person name="Wilson R.K."/>
        </authorList>
    </citation>
    <scope>NUCLEOTIDE SEQUENCE [LARGE SCALE GENOMIC DNA]</scope>
    <source>
        <strain evidence="3 4">DSM 13275</strain>
    </source>
</reference>
<dbReference type="Pfam" id="PF07883">
    <property type="entry name" value="Cupin_2"/>
    <property type="match status" value="1"/>
</dbReference>
<dbReference type="SUPFAM" id="SSF47413">
    <property type="entry name" value="lambda repressor-like DNA-binding domains"/>
    <property type="match status" value="1"/>
</dbReference>
<dbReference type="CDD" id="cd00093">
    <property type="entry name" value="HTH_XRE"/>
    <property type="match status" value="1"/>
</dbReference>
<dbReference type="Pfam" id="PF01381">
    <property type="entry name" value="HTH_3"/>
    <property type="match status" value="1"/>
</dbReference>
<dbReference type="InterPro" id="IPR001387">
    <property type="entry name" value="Cro/C1-type_HTH"/>
</dbReference>
<dbReference type="AlphaFoldDB" id="B6G1A4"/>
<dbReference type="PANTHER" id="PTHR46797">
    <property type="entry name" value="HTH-TYPE TRANSCRIPTIONAL REGULATOR"/>
    <property type="match status" value="1"/>
</dbReference>
<gene>
    <name evidence="3" type="ORF">CLOHIR_01910</name>
</gene>
<dbReference type="Gene3D" id="1.10.260.40">
    <property type="entry name" value="lambda repressor-like DNA-binding domains"/>
    <property type="match status" value="1"/>
</dbReference>
<dbReference type="SUPFAM" id="SSF51182">
    <property type="entry name" value="RmlC-like cupins"/>
    <property type="match status" value="1"/>
</dbReference>
<evidence type="ECO:0000313" key="3">
    <source>
        <dbReference type="EMBL" id="EEA84510.1"/>
    </source>
</evidence>
<dbReference type="InterPro" id="IPR014710">
    <property type="entry name" value="RmlC-like_jellyroll"/>
</dbReference>
<organism evidence="3 4">
    <name type="scientific">Peptacetobacter hiranonis (strain DSM 13275 / JCM 10541 / KCTC 15199 / TO-931)</name>
    <name type="common">Clostridium hiranonis</name>
    <dbReference type="NCBI Taxonomy" id="500633"/>
    <lineage>
        <taxon>Bacteria</taxon>
        <taxon>Bacillati</taxon>
        <taxon>Bacillota</taxon>
        <taxon>Clostridia</taxon>
        <taxon>Peptostreptococcales</taxon>
        <taxon>Peptostreptococcaceae</taxon>
        <taxon>Peptacetobacter</taxon>
    </lineage>
</organism>
<comment type="caution">
    <text evidence="3">The sequence shown here is derived from an EMBL/GenBank/DDBJ whole genome shotgun (WGS) entry which is preliminary data.</text>
</comment>
<dbReference type="EMBL" id="ABWP01000071">
    <property type="protein sequence ID" value="EEA84510.1"/>
    <property type="molecule type" value="Genomic_DNA"/>
</dbReference>
<dbReference type="HOGENOM" id="CLU_085376_1_4_9"/>
<dbReference type="CDD" id="cd02209">
    <property type="entry name" value="cupin_XRE_C"/>
    <property type="match status" value="1"/>
</dbReference>
<name>B6G1A4_PEPHT</name>